<sequence>MALAISCLKREEVIYLTGAPDVWLGDKQKKVLALGPIIDLISKCSGKKPTTCCKPGQILKDYILNICNISNPQRCLFIGDTIQQDMKFASICGFTKLFVETGNDTLEDVQEEDTRPDYYISSLGQLFTAFKETQKQHTTNHEI</sequence>
<dbReference type="Gene3D" id="3.40.50.1000">
    <property type="entry name" value="HAD superfamily/HAD-like"/>
    <property type="match status" value="2"/>
</dbReference>
<evidence type="ECO:0000313" key="1">
    <source>
        <dbReference type="EMBL" id="EFN82965.1"/>
    </source>
</evidence>
<dbReference type="PANTHER" id="PTHR19288:SF4">
    <property type="entry name" value="RE04130P-RELATED"/>
    <property type="match status" value="1"/>
</dbReference>
<accession>E2BMW8</accession>
<dbReference type="InterPro" id="IPR023214">
    <property type="entry name" value="HAD_sf"/>
</dbReference>
<dbReference type="Proteomes" id="UP000008237">
    <property type="component" value="Unassembled WGS sequence"/>
</dbReference>
<dbReference type="OrthoDB" id="413953at2759"/>
<dbReference type="EMBL" id="GL449359">
    <property type="protein sequence ID" value="EFN82965.1"/>
    <property type="molecule type" value="Genomic_DNA"/>
</dbReference>
<dbReference type="Pfam" id="PF13242">
    <property type="entry name" value="Hydrolase_like"/>
    <property type="match status" value="1"/>
</dbReference>
<evidence type="ECO:0000313" key="2">
    <source>
        <dbReference type="Proteomes" id="UP000008237"/>
    </source>
</evidence>
<dbReference type="GO" id="GO:0016791">
    <property type="term" value="F:phosphatase activity"/>
    <property type="evidence" value="ECO:0007669"/>
    <property type="project" value="TreeGrafter"/>
</dbReference>
<dbReference type="InterPro" id="IPR036412">
    <property type="entry name" value="HAD-like_sf"/>
</dbReference>
<dbReference type="OMA" id="ECVANEF"/>
<dbReference type="STRING" id="610380.E2BMW8"/>
<dbReference type="SUPFAM" id="SSF56784">
    <property type="entry name" value="HAD-like"/>
    <property type="match status" value="1"/>
</dbReference>
<dbReference type="AlphaFoldDB" id="E2BMW8"/>
<keyword evidence="2" id="KW-1185">Reference proteome</keyword>
<name>E2BMW8_HARSA</name>
<organism evidence="2">
    <name type="scientific">Harpegnathos saltator</name>
    <name type="common">Jerdon's jumping ant</name>
    <dbReference type="NCBI Taxonomy" id="610380"/>
    <lineage>
        <taxon>Eukaryota</taxon>
        <taxon>Metazoa</taxon>
        <taxon>Ecdysozoa</taxon>
        <taxon>Arthropoda</taxon>
        <taxon>Hexapoda</taxon>
        <taxon>Insecta</taxon>
        <taxon>Pterygota</taxon>
        <taxon>Neoptera</taxon>
        <taxon>Endopterygota</taxon>
        <taxon>Hymenoptera</taxon>
        <taxon>Apocrita</taxon>
        <taxon>Aculeata</taxon>
        <taxon>Formicoidea</taxon>
        <taxon>Formicidae</taxon>
        <taxon>Ponerinae</taxon>
        <taxon>Ponerini</taxon>
        <taxon>Harpegnathos</taxon>
    </lineage>
</organism>
<dbReference type="InParanoid" id="E2BMW8"/>
<dbReference type="GO" id="GO:0005737">
    <property type="term" value="C:cytoplasm"/>
    <property type="evidence" value="ECO:0007669"/>
    <property type="project" value="TreeGrafter"/>
</dbReference>
<proteinExistence type="predicted"/>
<dbReference type="PANTHER" id="PTHR19288">
    <property type="entry name" value="4-NITROPHENYLPHOSPHATASE-RELATED"/>
    <property type="match status" value="1"/>
</dbReference>
<protein>
    <submittedName>
        <fullName evidence="1">4-nitrophenylphosphatase</fullName>
    </submittedName>
</protein>
<reference evidence="1 2" key="1">
    <citation type="journal article" date="2010" name="Science">
        <title>Genomic comparison of the ants Camponotus floridanus and Harpegnathos saltator.</title>
        <authorList>
            <person name="Bonasio R."/>
            <person name="Zhang G."/>
            <person name="Ye C."/>
            <person name="Mutti N.S."/>
            <person name="Fang X."/>
            <person name="Qin N."/>
            <person name="Donahue G."/>
            <person name="Yang P."/>
            <person name="Li Q."/>
            <person name="Li C."/>
            <person name="Zhang P."/>
            <person name="Huang Z."/>
            <person name="Berger S.L."/>
            <person name="Reinberg D."/>
            <person name="Wang J."/>
            <person name="Liebig J."/>
        </authorList>
    </citation>
    <scope>NUCLEOTIDE SEQUENCE [LARGE SCALE GENOMIC DNA]</scope>
    <source>
        <strain evidence="1 2">R22 G/1</strain>
    </source>
</reference>
<gene>
    <name evidence="1" type="ORF">EAI_05367</name>
</gene>